<accession>A0A1R3IB13</accession>
<evidence type="ECO:0000313" key="1">
    <source>
        <dbReference type="EMBL" id="OMO79750.1"/>
    </source>
</evidence>
<name>A0A1R3IB13_9ROSI</name>
<evidence type="ECO:0000313" key="2">
    <source>
        <dbReference type="Proteomes" id="UP000187203"/>
    </source>
</evidence>
<dbReference type="AlphaFoldDB" id="A0A1R3IB13"/>
<organism evidence="1 2">
    <name type="scientific">Corchorus olitorius</name>
    <dbReference type="NCBI Taxonomy" id="93759"/>
    <lineage>
        <taxon>Eukaryota</taxon>
        <taxon>Viridiplantae</taxon>
        <taxon>Streptophyta</taxon>
        <taxon>Embryophyta</taxon>
        <taxon>Tracheophyta</taxon>
        <taxon>Spermatophyta</taxon>
        <taxon>Magnoliopsida</taxon>
        <taxon>eudicotyledons</taxon>
        <taxon>Gunneridae</taxon>
        <taxon>Pentapetalae</taxon>
        <taxon>rosids</taxon>
        <taxon>malvids</taxon>
        <taxon>Malvales</taxon>
        <taxon>Malvaceae</taxon>
        <taxon>Grewioideae</taxon>
        <taxon>Apeibeae</taxon>
        <taxon>Corchorus</taxon>
    </lineage>
</organism>
<reference evidence="2" key="1">
    <citation type="submission" date="2013-09" db="EMBL/GenBank/DDBJ databases">
        <title>Corchorus olitorius genome sequencing.</title>
        <authorList>
            <person name="Alam M."/>
            <person name="Haque M.S."/>
            <person name="Islam M.S."/>
            <person name="Emdad E.M."/>
            <person name="Islam M.M."/>
            <person name="Ahmed B."/>
            <person name="Halim A."/>
            <person name="Hossen Q.M.M."/>
            <person name="Hossain M.Z."/>
            <person name="Ahmed R."/>
            <person name="Khan M.M."/>
            <person name="Islam R."/>
            <person name="Rashid M.M."/>
            <person name="Khan S.A."/>
            <person name="Rahman M.S."/>
            <person name="Alam M."/>
            <person name="Yahiya A.S."/>
            <person name="Khan M.S."/>
            <person name="Azam M.S."/>
            <person name="Haque T."/>
            <person name="Lashkar M.Z.H."/>
            <person name="Akhand A.I."/>
            <person name="Morshed G."/>
            <person name="Roy S."/>
            <person name="Uddin K.S."/>
            <person name="Rabeya T."/>
            <person name="Hossain A.S."/>
            <person name="Chowdhury A."/>
            <person name="Snigdha A.R."/>
            <person name="Mortoza M.S."/>
            <person name="Matin S.A."/>
            <person name="Hoque S.M.E."/>
            <person name="Islam M.K."/>
            <person name="Roy D.K."/>
            <person name="Haider R."/>
            <person name="Moosa M.M."/>
            <person name="Elias S.M."/>
            <person name="Hasan A.M."/>
            <person name="Jahan S."/>
            <person name="Shafiuddin M."/>
            <person name="Mahmood N."/>
            <person name="Shommy N.S."/>
        </authorList>
    </citation>
    <scope>NUCLEOTIDE SEQUENCE [LARGE SCALE GENOMIC DNA]</scope>
    <source>
        <strain evidence="2">cv. O-4</strain>
    </source>
</reference>
<comment type="caution">
    <text evidence="1">The sequence shown here is derived from an EMBL/GenBank/DDBJ whole genome shotgun (WGS) entry which is preliminary data.</text>
</comment>
<protein>
    <submittedName>
        <fullName evidence="1">Retinol dehydrogenase</fullName>
    </submittedName>
</protein>
<gene>
    <name evidence="1" type="ORF">COLO4_24330</name>
</gene>
<dbReference type="EMBL" id="AWUE01018504">
    <property type="protein sequence ID" value="OMO79750.1"/>
    <property type="molecule type" value="Genomic_DNA"/>
</dbReference>
<keyword evidence="2" id="KW-1185">Reference proteome</keyword>
<dbReference type="Proteomes" id="UP000187203">
    <property type="component" value="Unassembled WGS sequence"/>
</dbReference>
<proteinExistence type="predicted"/>
<sequence length="71" mass="8049">MMPDDSSRYPLSEFGIDLIEIAPKSSRSTLYRTGIGLSERKSPPWGDMDNPWEMENGSKAGLEKRVSCLWK</sequence>